<accession>W7E806</accession>
<evidence type="ECO:0000313" key="1">
    <source>
        <dbReference type="EMBL" id="EUN23249.1"/>
    </source>
</evidence>
<dbReference type="Proteomes" id="UP000054337">
    <property type="component" value="Unassembled WGS sequence"/>
</dbReference>
<reference evidence="1 2" key="1">
    <citation type="journal article" date="2013" name="PLoS Genet.">
        <title>Comparative genome structure, secondary metabolite, and effector coding capacity across Cochliobolus pathogens.</title>
        <authorList>
            <person name="Condon B.J."/>
            <person name="Leng Y."/>
            <person name="Wu D."/>
            <person name="Bushley K.E."/>
            <person name="Ohm R.A."/>
            <person name="Otillar R."/>
            <person name="Martin J."/>
            <person name="Schackwitz W."/>
            <person name="Grimwood J."/>
            <person name="MohdZainudin N."/>
            <person name="Xue C."/>
            <person name="Wang R."/>
            <person name="Manning V.A."/>
            <person name="Dhillon B."/>
            <person name="Tu Z.J."/>
            <person name="Steffenson B.J."/>
            <person name="Salamov A."/>
            <person name="Sun H."/>
            <person name="Lowry S."/>
            <person name="LaButti K."/>
            <person name="Han J."/>
            <person name="Copeland A."/>
            <person name="Lindquist E."/>
            <person name="Barry K."/>
            <person name="Schmutz J."/>
            <person name="Baker S.E."/>
            <person name="Ciuffetti L.M."/>
            <person name="Grigoriev I.V."/>
            <person name="Zhong S."/>
            <person name="Turgeon B.G."/>
        </authorList>
    </citation>
    <scope>NUCLEOTIDE SEQUENCE [LARGE SCALE GENOMIC DNA]</scope>
    <source>
        <strain evidence="1 2">FI3</strain>
    </source>
</reference>
<dbReference type="GeneID" id="26249555"/>
<dbReference type="AlphaFoldDB" id="W7E806"/>
<name>W7E806_BIPV3</name>
<organism evidence="1 2">
    <name type="scientific">Bipolaris victoriae (strain FI3)</name>
    <name type="common">Victoria blight of oats agent</name>
    <name type="synonym">Cochliobolus victoriae</name>
    <dbReference type="NCBI Taxonomy" id="930091"/>
    <lineage>
        <taxon>Eukaryota</taxon>
        <taxon>Fungi</taxon>
        <taxon>Dikarya</taxon>
        <taxon>Ascomycota</taxon>
        <taxon>Pezizomycotina</taxon>
        <taxon>Dothideomycetes</taxon>
        <taxon>Pleosporomycetidae</taxon>
        <taxon>Pleosporales</taxon>
        <taxon>Pleosporineae</taxon>
        <taxon>Pleosporaceae</taxon>
        <taxon>Bipolaris</taxon>
    </lineage>
</organism>
<feature type="non-terminal residue" evidence="1">
    <location>
        <position position="1"/>
    </location>
</feature>
<dbReference type="HOGENOM" id="CLU_2984407_0_0_1"/>
<sequence length="58" mass="6473">PPPGTVDEYETLKISRRMLLKGSTDFSTRSVLAKTGLFFDFSRNADAVTMLLLQKPPD</sequence>
<dbReference type="EMBL" id="KI968791">
    <property type="protein sequence ID" value="EUN23249.1"/>
    <property type="molecule type" value="Genomic_DNA"/>
</dbReference>
<keyword evidence="2" id="KW-1185">Reference proteome</keyword>
<evidence type="ECO:0000313" key="2">
    <source>
        <dbReference type="Proteomes" id="UP000054337"/>
    </source>
</evidence>
<gene>
    <name evidence="1" type="ORF">COCVIDRAFT_109266</name>
</gene>
<proteinExistence type="predicted"/>
<dbReference type="RefSeq" id="XP_014552831.1">
    <property type="nucleotide sequence ID" value="XM_014697345.1"/>
</dbReference>
<protein>
    <submittedName>
        <fullName evidence="1">Uncharacterized protein</fullName>
    </submittedName>
</protein>